<feature type="domain" description="CzcB-like barrel-sandwich hybrid" evidence="5">
    <location>
        <begin position="225"/>
        <end position="361"/>
    </location>
</feature>
<dbReference type="Gene3D" id="1.10.287.470">
    <property type="entry name" value="Helix hairpin bin"/>
    <property type="match status" value="1"/>
</dbReference>
<keyword evidence="2" id="KW-0175">Coiled coil</keyword>
<dbReference type="GO" id="GO:1990281">
    <property type="term" value="C:efflux pump complex"/>
    <property type="evidence" value="ECO:0007669"/>
    <property type="project" value="TreeGrafter"/>
</dbReference>
<feature type="region of interest" description="Disordered" evidence="3">
    <location>
        <begin position="514"/>
        <end position="536"/>
    </location>
</feature>
<keyword evidence="7" id="KW-1185">Reference proteome</keyword>
<reference evidence="6 7" key="1">
    <citation type="submission" date="2012-11" db="EMBL/GenBank/DDBJ databases">
        <title>Genome assembly of Thiorhodococcus sp. AK35.</title>
        <authorList>
            <person name="Nupur N."/>
            <person name="Khatri I."/>
            <person name="Subramanian S."/>
            <person name="Pinnaka A."/>
        </authorList>
    </citation>
    <scope>NUCLEOTIDE SEQUENCE [LARGE SCALE GENOMIC DNA]</scope>
    <source>
        <strain evidence="6 7">AK35</strain>
    </source>
</reference>
<evidence type="ECO:0000259" key="4">
    <source>
        <dbReference type="Pfam" id="PF25954"/>
    </source>
</evidence>
<dbReference type="Gene3D" id="2.40.50.100">
    <property type="match status" value="1"/>
</dbReference>
<dbReference type="SUPFAM" id="SSF111369">
    <property type="entry name" value="HlyD-like secretion proteins"/>
    <property type="match status" value="1"/>
</dbReference>
<comment type="similarity">
    <text evidence="1">Belongs to the membrane fusion protein (MFP) (TC 8.A.1) family.</text>
</comment>
<protein>
    <submittedName>
        <fullName evidence="6">Uncharacterized protein</fullName>
    </submittedName>
</protein>
<dbReference type="Proteomes" id="UP000019460">
    <property type="component" value="Unassembled WGS sequence"/>
</dbReference>
<evidence type="ECO:0000259" key="5">
    <source>
        <dbReference type="Pfam" id="PF25973"/>
    </source>
</evidence>
<accession>W9VXM0</accession>
<dbReference type="InterPro" id="IPR058792">
    <property type="entry name" value="Beta-barrel_RND_2"/>
</dbReference>
<evidence type="ECO:0000313" key="6">
    <source>
        <dbReference type="EMBL" id="EXJ15170.1"/>
    </source>
</evidence>
<proteinExistence type="inferred from homology"/>
<evidence type="ECO:0000313" key="7">
    <source>
        <dbReference type="Proteomes" id="UP000019460"/>
    </source>
</evidence>
<feature type="compositionally biased region" description="Acidic residues" evidence="3">
    <location>
        <begin position="525"/>
        <end position="536"/>
    </location>
</feature>
<dbReference type="InterPro" id="IPR006143">
    <property type="entry name" value="RND_pump_MFP"/>
</dbReference>
<feature type="region of interest" description="Disordered" evidence="3">
    <location>
        <begin position="145"/>
        <end position="167"/>
    </location>
</feature>
<dbReference type="eggNOG" id="COG3385">
    <property type="taxonomic scope" value="Bacteria"/>
</dbReference>
<organism evidence="6 7">
    <name type="scientific">Imhoffiella purpurea</name>
    <dbReference type="NCBI Taxonomy" id="1249627"/>
    <lineage>
        <taxon>Bacteria</taxon>
        <taxon>Pseudomonadati</taxon>
        <taxon>Pseudomonadota</taxon>
        <taxon>Gammaproteobacteria</taxon>
        <taxon>Chromatiales</taxon>
        <taxon>Chromatiaceae</taxon>
        <taxon>Imhoffiella</taxon>
    </lineage>
</organism>
<name>W9VXM0_9GAMM</name>
<dbReference type="PANTHER" id="PTHR30469">
    <property type="entry name" value="MULTIDRUG RESISTANCE PROTEIN MDTA"/>
    <property type="match status" value="1"/>
</dbReference>
<dbReference type="InterPro" id="IPR058647">
    <property type="entry name" value="BSH_CzcB-like"/>
</dbReference>
<dbReference type="eggNOG" id="COG0845">
    <property type="taxonomic scope" value="Bacteria"/>
</dbReference>
<gene>
    <name evidence="6" type="ORF">D779_1724</name>
</gene>
<dbReference type="NCBIfam" id="TIGR01730">
    <property type="entry name" value="RND_mfp"/>
    <property type="match status" value="1"/>
</dbReference>
<dbReference type="Pfam" id="PF25973">
    <property type="entry name" value="BSH_CzcB"/>
    <property type="match status" value="1"/>
</dbReference>
<dbReference type="PANTHER" id="PTHR30469:SF15">
    <property type="entry name" value="HLYD FAMILY OF SECRETION PROTEINS"/>
    <property type="match status" value="1"/>
</dbReference>
<sequence length="536" mass="58858">MLHALLGAHMDWHDARLDFLARFILAVRQVRSVNLARLAPVLSSRAKTSSNYIHLQRFMRALTIDQENISCTIDKRPSQQPWVLTLDRTNWKLGRAEINLLMLGVALRGLAIPLLWTALPKAYSGLRGQKPPMVLRSDVTLLCSPSGNQSLPGTPPSHGRPSTPMSDRHPRIPALIAALICSLSIPTLAFADRGSVSPVTLAQVTTQTQRDQVVLTGNSVPWRRAELSPRVEGLVTELFVDEGSLVETGDPILTLDARLAELELQAAQARAREAEAASVDAIRVRDELLELKKGRHASEAEIQSAIAKVEMSAAALSGERAAVTRAQELVERHRLRAPFAGMVVSKGVEVGEWVQRDEATVELVAMDRLRVRAVLPQREYPRVAAGAEASLRFDALPDRDFGGQVLARIARGDERSRTFPVLIDLPNPDRLLAPGMSARVRLTLSGPVVPVLTVPRDAVVTKSDGVREVWRVREDEAVLRAWPMRIETGRALGDRLEVVAGELAEGDRLVLLGNERLRPGQEVTPQEDDSETTTPD</sequence>
<evidence type="ECO:0000256" key="1">
    <source>
        <dbReference type="ARBA" id="ARBA00009477"/>
    </source>
</evidence>
<comment type="caution">
    <text evidence="6">The sequence shown here is derived from an EMBL/GenBank/DDBJ whole genome shotgun (WGS) entry which is preliminary data.</text>
</comment>
<dbReference type="AlphaFoldDB" id="W9VXM0"/>
<dbReference type="Gene3D" id="2.40.420.20">
    <property type="match status" value="1"/>
</dbReference>
<evidence type="ECO:0000256" key="2">
    <source>
        <dbReference type="SAM" id="Coils"/>
    </source>
</evidence>
<dbReference type="Pfam" id="PF25954">
    <property type="entry name" value="Beta-barrel_RND_2"/>
    <property type="match status" value="1"/>
</dbReference>
<dbReference type="STRING" id="1249627.D779_1724"/>
<dbReference type="Gene3D" id="2.40.30.170">
    <property type="match status" value="1"/>
</dbReference>
<dbReference type="EMBL" id="AONC01000029">
    <property type="protein sequence ID" value="EXJ15170.1"/>
    <property type="molecule type" value="Genomic_DNA"/>
</dbReference>
<feature type="domain" description="CusB-like beta-barrel" evidence="4">
    <location>
        <begin position="372"/>
        <end position="443"/>
    </location>
</feature>
<feature type="coiled-coil region" evidence="2">
    <location>
        <begin position="252"/>
        <end position="279"/>
    </location>
</feature>
<dbReference type="GO" id="GO:0015562">
    <property type="term" value="F:efflux transmembrane transporter activity"/>
    <property type="evidence" value="ECO:0007669"/>
    <property type="project" value="TreeGrafter"/>
</dbReference>
<evidence type="ECO:0000256" key="3">
    <source>
        <dbReference type="SAM" id="MobiDB-lite"/>
    </source>
</evidence>